<dbReference type="GO" id="GO:0004392">
    <property type="term" value="F:heme oxygenase (decyclizing) activity"/>
    <property type="evidence" value="ECO:0007669"/>
    <property type="project" value="InterPro"/>
</dbReference>
<evidence type="ECO:0000256" key="1">
    <source>
        <dbReference type="ARBA" id="ARBA00022617"/>
    </source>
</evidence>
<dbReference type="GO" id="GO:0046872">
    <property type="term" value="F:metal ion binding"/>
    <property type="evidence" value="ECO:0007669"/>
    <property type="project" value="UniProtKB-KW"/>
</dbReference>
<evidence type="ECO:0000256" key="2">
    <source>
        <dbReference type="ARBA" id="ARBA00022723"/>
    </source>
</evidence>
<dbReference type="InterPro" id="IPR002051">
    <property type="entry name" value="Haem_Oase"/>
</dbReference>
<dbReference type="GeneID" id="28731158"/>
<sequence>MASPTPAPSSPTLQEELALAIRHEHTALNQLLSNRLPLCLPPHTSDPFIYAQGLCVVRHLYTGFEYAWETLLSQPPSDDSSIPTPSYLHTLRTPNLSRHLRQSRDVHDLSQQLGPHRTIQLEKLIGATIHFHKSTFTLNLQHPHLILAYAWTLYLAIFNGGRFIRAELEKAGPGFWGGSPDKRDWPLEFFNFAGKEDGNDVEREFKRRFDIAGEELSRQEKDDVVAEAKRIFGVFEAVVRELDRRVVDGEGFGGVVLGGRMALRRVLQSPSVVVGGVLGWVCRGWWMVVGPCLGRRRKISGGRGALGHEVQGEEKA</sequence>
<evidence type="ECO:0000313" key="5">
    <source>
        <dbReference type="Proteomes" id="UP000038010"/>
    </source>
</evidence>
<dbReference type="Proteomes" id="UP000038010">
    <property type="component" value="Unassembled WGS sequence"/>
</dbReference>
<name>A0A0N1H1T8_9EURO</name>
<protein>
    <recommendedName>
        <fullName evidence="6">Heme-binding protein HMX1</fullName>
    </recommendedName>
</protein>
<organism evidence="4 5">
    <name type="scientific">Cyphellophora attinorum</name>
    <dbReference type="NCBI Taxonomy" id="1664694"/>
    <lineage>
        <taxon>Eukaryota</taxon>
        <taxon>Fungi</taxon>
        <taxon>Dikarya</taxon>
        <taxon>Ascomycota</taxon>
        <taxon>Pezizomycotina</taxon>
        <taxon>Eurotiomycetes</taxon>
        <taxon>Chaetothyriomycetidae</taxon>
        <taxon>Chaetothyriales</taxon>
        <taxon>Cyphellophoraceae</taxon>
        <taxon>Cyphellophora</taxon>
    </lineage>
</organism>
<dbReference type="Gene3D" id="1.20.910.10">
    <property type="entry name" value="Heme oxygenase-like"/>
    <property type="match status" value="1"/>
</dbReference>
<dbReference type="STRING" id="1664694.A0A0N1H1T8"/>
<dbReference type="InterPro" id="IPR016084">
    <property type="entry name" value="Haem_Oase-like_multi-hlx"/>
</dbReference>
<keyword evidence="2" id="KW-0479">Metal-binding</keyword>
<keyword evidence="1" id="KW-0349">Heme</keyword>
<keyword evidence="3" id="KW-0408">Iron</keyword>
<dbReference type="EMBL" id="LFJN01000020">
    <property type="protein sequence ID" value="KPI38197.1"/>
    <property type="molecule type" value="Genomic_DNA"/>
</dbReference>
<accession>A0A0N1H1T8</accession>
<reference evidence="4 5" key="1">
    <citation type="submission" date="2015-06" db="EMBL/GenBank/DDBJ databases">
        <title>Draft genome of the ant-associated black yeast Phialophora attae CBS 131958.</title>
        <authorList>
            <person name="Moreno L.F."/>
            <person name="Stielow B.J."/>
            <person name="de Hoog S."/>
            <person name="Vicente V.A."/>
            <person name="Weiss V.A."/>
            <person name="de Vries M."/>
            <person name="Cruz L.M."/>
            <person name="Souza E.M."/>
        </authorList>
    </citation>
    <scope>NUCLEOTIDE SEQUENCE [LARGE SCALE GENOMIC DNA]</scope>
    <source>
        <strain evidence="4 5">CBS 131958</strain>
    </source>
</reference>
<dbReference type="OrthoDB" id="652091at2759"/>
<dbReference type="GO" id="GO:0006788">
    <property type="term" value="P:heme oxidation"/>
    <property type="evidence" value="ECO:0007669"/>
    <property type="project" value="InterPro"/>
</dbReference>
<proteinExistence type="predicted"/>
<gene>
    <name evidence="4" type="ORF">AB675_1050</name>
</gene>
<comment type="caution">
    <text evidence="4">The sequence shown here is derived from an EMBL/GenBank/DDBJ whole genome shotgun (WGS) entry which is preliminary data.</text>
</comment>
<evidence type="ECO:0008006" key="6">
    <source>
        <dbReference type="Google" id="ProtNLM"/>
    </source>
</evidence>
<keyword evidence="5" id="KW-1185">Reference proteome</keyword>
<evidence type="ECO:0000313" key="4">
    <source>
        <dbReference type="EMBL" id="KPI38197.1"/>
    </source>
</evidence>
<evidence type="ECO:0000256" key="3">
    <source>
        <dbReference type="ARBA" id="ARBA00023004"/>
    </source>
</evidence>
<dbReference type="CDD" id="cd19165">
    <property type="entry name" value="HemeO"/>
    <property type="match status" value="1"/>
</dbReference>
<dbReference type="AlphaFoldDB" id="A0A0N1H1T8"/>
<dbReference type="RefSeq" id="XP_017998160.1">
    <property type="nucleotide sequence ID" value="XM_018139289.1"/>
</dbReference>
<dbReference type="VEuPathDB" id="FungiDB:AB675_1050"/>
<dbReference type="PANTHER" id="PTHR10720">
    <property type="entry name" value="HEME OXYGENASE"/>
    <property type="match status" value="1"/>
</dbReference>
<dbReference type="PANTHER" id="PTHR10720:SF0">
    <property type="entry name" value="HEME OXYGENASE"/>
    <property type="match status" value="1"/>
</dbReference>
<dbReference type="SUPFAM" id="SSF48613">
    <property type="entry name" value="Heme oxygenase-like"/>
    <property type="match status" value="1"/>
</dbReference>